<dbReference type="SMART" id="SM00065">
    <property type="entry name" value="GAF"/>
    <property type="match status" value="1"/>
</dbReference>
<evidence type="ECO:0000259" key="20">
    <source>
        <dbReference type="PROSITE" id="PS50110"/>
    </source>
</evidence>
<dbReference type="Proteomes" id="UP000030661">
    <property type="component" value="Unassembled WGS sequence"/>
</dbReference>
<dbReference type="InterPro" id="IPR036641">
    <property type="entry name" value="HPT_dom_sf"/>
</dbReference>
<dbReference type="InterPro" id="IPR001789">
    <property type="entry name" value="Sig_transdc_resp-reg_receiver"/>
</dbReference>
<dbReference type="InterPro" id="IPR004358">
    <property type="entry name" value="Sig_transdc_His_kin-like_C"/>
</dbReference>
<dbReference type="NCBIfam" id="TIGR00229">
    <property type="entry name" value="sensory_box"/>
    <property type="match status" value="1"/>
</dbReference>
<dbReference type="Gene3D" id="3.30.450.20">
    <property type="entry name" value="PAS domain"/>
    <property type="match status" value="1"/>
</dbReference>
<evidence type="ECO:0000256" key="10">
    <source>
        <dbReference type="ARBA" id="ARBA00022840"/>
    </source>
</evidence>
<dbReference type="PROSITE" id="PS50110">
    <property type="entry name" value="RESPONSE_REGULATORY"/>
    <property type="match status" value="3"/>
</dbReference>
<dbReference type="Pfam" id="PF01627">
    <property type="entry name" value="Hpt"/>
    <property type="match status" value="1"/>
</dbReference>
<dbReference type="InterPro" id="IPR035965">
    <property type="entry name" value="PAS-like_dom_sf"/>
</dbReference>
<proteinExistence type="predicted"/>
<accession>A0A081C7T4</accession>
<evidence type="ECO:0000256" key="8">
    <source>
        <dbReference type="ARBA" id="ARBA00022741"/>
    </source>
</evidence>
<dbReference type="CDD" id="cd00130">
    <property type="entry name" value="PAS"/>
    <property type="match status" value="1"/>
</dbReference>
<dbReference type="InterPro" id="IPR008207">
    <property type="entry name" value="Sig_transdc_His_kin_Hpt_dom"/>
</dbReference>
<evidence type="ECO:0000313" key="24">
    <source>
        <dbReference type="EMBL" id="GAK60639.1"/>
    </source>
</evidence>
<dbReference type="GO" id="GO:0005886">
    <property type="term" value="C:plasma membrane"/>
    <property type="evidence" value="ECO:0007669"/>
    <property type="project" value="UniProtKB-SubCell"/>
</dbReference>
<reference evidence="24" key="1">
    <citation type="journal article" date="2015" name="PeerJ">
        <title>First genomic representation of candidate bacterial phylum KSB3 points to enhanced environmental sensing as a trigger of wastewater bulking.</title>
        <authorList>
            <person name="Sekiguchi Y."/>
            <person name="Ohashi A."/>
            <person name="Parks D.H."/>
            <person name="Yamauchi T."/>
            <person name="Tyson G.W."/>
            <person name="Hugenholtz P."/>
        </authorList>
    </citation>
    <scope>NUCLEOTIDE SEQUENCE [LARGE SCALE GENOMIC DNA]</scope>
</reference>
<keyword evidence="10" id="KW-0067">ATP-binding</keyword>
<evidence type="ECO:0000259" key="19">
    <source>
        <dbReference type="PROSITE" id="PS50109"/>
    </source>
</evidence>
<feature type="coiled-coil region" evidence="18">
    <location>
        <begin position="456"/>
        <end position="490"/>
    </location>
</feature>
<dbReference type="Gene3D" id="1.20.120.160">
    <property type="entry name" value="HPT domain"/>
    <property type="match status" value="1"/>
</dbReference>
<feature type="domain" description="Response regulatory" evidence="20">
    <location>
        <begin position="12"/>
        <end position="128"/>
    </location>
</feature>
<dbReference type="InterPro" id="IPR036890">
    <property type="entry name" value="HATPase_C_sf"/>
</dbReference>
<feature type="modified residue" description="4-aspartylphosphate" evidence="17">
    <location>
        <position position="61"/>
    </location>
</feature>
<comment type="catalytic activity">
    <reaction evidence="1">
        <text>ATP + protein L-histidine = ADP + protein N-phospho-L-histidine.</text>
        <dbReference type="EC" id="2.7.13.3"/>
    </reaction>
</comment>
<feature type="domain" description="PAS" evidence="21">
    <location>
        <begin position="161"/>
        <end position="232"/>
    </location>
</feature>
<gene>
    <name evidence="24" type="ORF">U27_00536</name>
</gene>
<dbReference type="EC" id="2.7.13.3" evidence="3"/>
<evidence type="ECO:0000313" key="25">
    <source>
        <dbReference type="Proteomes" id="UP000030661"/>
    </source>
</evidence>
<name>A0A081C7T4_VECG1</name>
<dbReference type="FunFam" id="3.30.565.10:FF:000010">
    <property type="entry name" value="Sensor histidine kinase RcsC"/>
    <property type="match status" value="1"/>
</dbReference>
<evidence type="ECO:0000256" key="2">
    <source>
        <dbReference type="ARBA" id="ARBA00004651"/>
    </source>
</evidence>
<feature type="modified residue" description="4-aspartylphosphate" evidence="17">
    <location>
        <position position="783"/>
    </location>
</feature>
<dbReference type="InterPro" id="IPR003594">
    <property type="entry name" value="HATPase_dom"/>
</dbReference>
<keyword evidence="18" id="KW-0175">Coiled coil</keyword>
<dbReference type="SUPFAM" id="SSF52172">
    <property type="entry name" value="CheY-like"/>
    <property type="match status" value="3"/>
</dbReference>
<evidence type="ECO:0000256" key="6">
    <source>
        <dbReference type="ARBA" id="ARBA00022679"/>
    </source>
</evidence>
<evidence type="ECO:0000256" key="18">
    <source>
        <dbReference type="SAM" id="Coils"/>
    </source>
</evidence>
<dbReference type="InterPro" id="IPR005467">
    <property type="entry name" value="His_kinase_dom"/>
</dbReference>
<dbReference type="SUPFAM" id="SSF55781">
    <property type="entry name" value="GAF domain-like"/>
    <property type="match status" value="1"/>
</dbReference>
<evidence type="ECO:0000256" key="11">
    <source>
        <dbReference type="ARBA" id="ARBA00022989"/>
    </source>
</evidence>
<dbReference type="Pfam" id="PF00512">
    <property type="entry name" value="HisKA"/>
    <property type="match status" value="1"/>
</dbReference>
<keyword evidence="13" id="KW-0472">Membrane</keyword>
<evidence type="ECO:0000256" key="12">
    <source>
        <dbReference type="ARBA" id="ARBA00023012"/>
    </source>
</evidence>
<dbReference type="SMART" id="SM00086">
    <property type="entry name" value="PAC"/>
    <property type="match status" value="1"/>
</dbReference>
<dbReference type="InterPro" id="IPR000014">
    <property type="entry name" value="PAS"/>
</dbReference>
<keyword evidence="25" id="KW-1185">Reference proteome</keyword>
<evidence type="ECO:0000256" key="4">
    <source>
        <dbReference type="ARBA" id="ARBA00022475"/>
    </source>
</evidence>
<feature type="coiled-coil region" evidence="18">
    <location>
        <begin position="144"/>
        <end position="171"/>
    </location>
</feature>
<keyword evidence="9" id="KW-0418">Kinase</keyword>
<feature type="domain" description="HPt" evidence="23">
    <location>
        <begin position="1047"/>
        <end position="1147"/>
    </location>
</feature>
<feature type="domain" description="Response regulatory" evidence="20">
    <location>
        <begin position="730"/>
        <end position="851"/>
    </location>
</feature>
<dbReference type="SUPFAM" id="SSF55874">
    <property type="entry name" value="ATPase domain of HSP90 chaperone/DNA topoisomerase II/histidine kinase"/>
    <property type="match status" value="1"/>
</dbReference>
<dbReference type="GO" id="GO:0005524">
    <property type="term" value="F:ATP binding"/>
    <property type="evidence" value="ECO:0007669"/>
    <property type="project" value="UniProtKB-KW"/>
</dbReference>
<comment type="subcellular location">
    <subcellularLocation>
        <location evidence="2">Cell membrane</location>
        <topology evidence="2">Multi-pass membrane protein</topology>
    </subcellularLocation>
</comment>
<protein>
    <recommendedName>
        <fullName evidence="15">Sensory/regulatory protein RpfC</fullName>
        <ecNumber evidence="3">2.7.13.3</ecNumber>
    </recommendedName>
</protein>
<dbReference type="Pfam" id="PF08447">
    <property type="entry name" value="PAS_3"/>
    <property type="match status" value="1"/>
</dbReference>
<dbReference type="SMART" id="SM00448">
    <property type="entry name" value="REC"/>
    <property type="match status" value="3"/>
</dbReference>
<evidence type="ECO:0000256" key="13">
    <source>
        <dbReference type="ARBA" id="ARBA00023136"/>
    </source>
</evidence>
<dbReference type="SUPFAM" id="SSF55785">
    <property type="entry name" value="PYP-like sensor domain (PAS domain)"/>
    <property type="match status" value="1"/>
</dbReference>
<dbReference type="Pfam" id="PF02518">
    <property type="entry name" value="HATPase_c"/>
    <property type="match status" value="1"/>
</dbReference>
<evidence type="ECO:0000256" key="17">
    <source>
        <dbReference type="PROSITE-ProRule" id="PRU00169"/>
    </source>
</evidence>
<comment type="subunit">
    <text evidence="14">At low DSF concentrations, interacts with RpfF.</text>
</comment>
<evidence type="ECO:0000256" key="9">
    <source>
        <dbReference type="ARBA" id="ARBA00022777"/>
    </source>
</evidence>
<feature type="domain" description="PAC" evidence="22">
    <location>
        <begin position="235"/>
        <end position="286"/>
    </location>
</feature>
<feature type="modified residue" description="4-aspartylphosphate" evidence="17">
    <location>
        <position position="932"/>
    </location>
</feature>
<evidence type="ECO:0000259" key="22">
    <source>
        <dbReference type="PROSITE" id="PS50113"/>
    </source>
</evidence>
<dbReference type="SUPFAM" id="SSF47226">
    <property type="entry name" value="Histidine-containing phosphotransfer domain, HPT domain"/>
    <property type="match status" value="1"/>
</dbReference>
<dbReference type="Pfam" id="PF00072">
    <property type="entry name" value="Response_reg"/>
    <property type="match status" value="3"/>
</dbReference>
<dbReference type="PANTHER" id="PTHR45339:SF1">
    <property type="entry name" value="HYBRID SIGNAL TRANSDUCTION HISTIDINE KINASE J"/>
    <property type="match status" value="1"/>
</dbReference>
<dbReference type="CDD" id="cd17546">
    <property type="entry name" value="REC_hyHK_CKI1_RcsC-like"/>
    <property type="match status" value="2"/>
</dbReference>
<evidence type="ECO:0000259" key="23">
    <source>
        <dbReference type="PROSITE" id="PS50894"/>
    </source>
</evidence>
<dbReference type="AlphaFoldDB" id="A0A081C7T4"/>
<feature type="domain" description="Histidine kinase" evidence="19">
    <location>
        <begin position="490"/>
        <end position="711"/>
    </location>
</feature>
<dbReference type="InterPro" id="IPR003661">
    <property type="entry name" value="HisK_dim/P_dom"/>
</dbReference>
<dbReference type="CDD" id="cd00082">
    <property type="entry name" value="HisKA"/>
    <property type="match status" value="1"/>
</dbReference>
<dbReference type="SMART" id="SM00388">
    <property type="entry name" value="HisKA"/>
    <property type="match status" value="1"/>
</dbReference>
<dbReference type="PROSITE" id="PS50112">
    <property type="entry name" value="PAS"/>
    <property type="match status" value="1"/>
</dbReference>
<evidence type="ECO:0000256" key="3">
    <source>
        <dbReference type="ARBA" id="ARBA00012438"/>
    </source>
</evidence>
<dbReference type="FunFam" id="1.10.287.130:FF:000002">
    <property type="entry name" value="Two-component osmosensing histidine kinase"/>
    <property type="match status" value="1"/>
</dbReference>
<dbReference type="STRING" id="1499967.U27_00536"/>
<feature type="modified residue" description="Phosphohistidine" evidence="16">
    <location>
        <position position="1086"/>
    </location>
</feature>
<dbReference type="Gene3D" id="3.30.450.40">
    <property type="match status" value="1"/>
</dbReference>
<dbReference type="Gene3D" id="1.10.287.130">
    <property type="match status" value="1"/>
</dbReference>
<dbReference type="eggNOG" id="COG0642">
    <property type="taxonomic scope" value="Bacteria"/>
</dbReference>
<dbReference type="GO" id="GO:0000155">
    <property type="term" value="F:phosphorelay sensor kinase activity"/>
    <property type="evidence" value="ECO:0007669"/>
    <property type="project" value="InterPro"/>
</dbReference>
<dbReference type="Pfam" id="PF01590">
    <property type="entry name" value="GAF"/>
    <property type="match status" value="1"/>
</dbReference>
<dbReference type="PROSITE" id="PS50894">
    <property type="entry name" value="HPT"/>
    <property type="match status" value="1"/>
</dbReference>
<dbReference type="InterPro" id="IPR000700">
    <property type="entry name" value="PAS-assoc_C"/>
</dbReference>
<keyword evidence="4" id="KW-1003">Cell membrane</keyword>
<dbReference type="SMART" id="SM00387">
    <property type="entry name" value="HATPase_c"/>
    <property type="match status" value="1"/>
</dbReference>
<dbReference type="InterPro" id="IPR036097">
    <property type="entry name" value="HisK_dim/P_sf"/>
</dbReference>
<keyword evidence="5 17" id="KW-0597">Phosphoprotein</keyword>
<evidence type="ECO:0000256" key="7">
    <source>
        <dbReference type="ARBA" id="ARBA00022692"/>
    </source>
</evidence>
<dbReference type="EMBL" id="DF820474">
    <property type="protein sequence ID" value="GAK60639.1"/>
    <property type="molecule type" value="Genomic_DNA"/>
</dbReference>
<dbReference type="PROSITE" id="PS50113">
    <property type="entry name" value="PAC"/>
    <property type="match status" value="1"/>
</dbReference>
<evidence type="ECO:0000259" key="21">
    <source>
        <dbReference type="PROSITE" id="PS50112"/>
    </source>
</evidence>
<dbReference type="SUPFAM" id="SSF47384">
    <property type="entry name" value="Homodimeric domain of signal transducing histidine kinase"/>
    <property type="match status" value="1"/>
</dbReference>
<dbReference type="InterPro" id="IPR003018">
    <property type="entry name" value="GAF"/>
</dbReference>
<keyword evidence="8" id="KW-0547">Nucleotide-binding</keyword>
<organism evidence="24">
    <name type="scientific">Vecturithrix granuli</name>
    <dbReference type="NCBI Taxonomy" id="1499967"/>
    <lineage>
        <taxon>Bacteria</taxon>
        <taxon>Candidatus Moduliflexota</taxon>
        <taxon>Candidatus Vecturitrichia</taxon>
        <taxon>Candidatus Vecturitrichales</taxon>
        <taxon>Candidatus Vecturitrichaceae</taxon>
        <taxon>Candidatus Vecturithrix</taxon>
    </lineage>
</organism>
<dbReference type="PROSITE" id="PS50109">
    <property type="entry name" value="HIS_KIN"/>
    <property type="match status" value="1"/>
</dbReference>
<evidence type="ECO:0000256" key="14">
    <source>
        <dbReference type="ARBA" id="ARBA00064003"/>
    </source>
</evidence>
<dbReference type="PRINTS" id="PR00344">
    <property type="entry name" value="BCTRLSENSOR"/>
</dbReference>
<keyword evidence="7" id="KW-0812">Transmembrane</keyword>
<dbReference type="HOGENOM" id="CLU_000445_114_15_0"/>
<dbReference type="eggNOG" id="COG5002">
    <property type="taxonomic scope" value="Bacteria"/>
</dbReference>
<keyword evidence="12" id="KW-0902">Two-component regulatory system</keyword>
<dbReference type="InterPro" id="IPR011006">
    <property type="entry name" value="CheY-like_superfamily"/>
</dbReference>
<dbReference type="Gene3D" id="3.40.50.2300">
    <property type="match status" value="3"/>
</dbReference>
<dbReference type="InterPro" id="IPR013655">
    <property type="entry name" value="PAS_fold_3"/>
</dbReference>
<dbReference type="InterPro" id="IPR001610">
    <property type="entry name" value="PAC"/>
</dbReference>
<evidence type="ECO:0000256" key="1">
    <source>
        <dbReference type="ARBA" id="ARBA00000085"/>
    </source>
</evidence>
<keyword evidence="6" id="KW-0808">Transferase</keyword>
<dbReference type="SMART" id="SM00091">
    <property type="entry name" value="PAS"/>
    <property type="match status" value="1"/>
</dbReference>
<evidence type="ECO:0000256" key="5">
    <source>
        <dbReference type="ARBA" id="ARBA00022553"/>
    </source>
</evidence>
<dbReference type="InterPro" id="IPR029016">
    <property type="entry name" value="GAF-like_dom_sf"/>
</dbReference>
<dbReference type="CDD" id="cd19920">
    <property type="entry name" value="REC_PA4781-like"/>
    <property type="match status" value="1"/>
</dbReference>
<evidence type="ECO:0000256" key="15">
    <source>
        <dbReference type="ARBA" id="ARBA00068150"/>
    </source>
</evidence>
<feature type="domain" description="Response regulatory" evidence="20">
    <location>
        <begin position="881"/>
        <end position="1002"/>
    </location>
</feature>
<sequence length="1230" mass="138492">MNTLQNAETSSSILIVDDLPDNLRVLSEMLQQQGFRVRLLREGQMVLPSVLNSPPDIILLDIMMPIMDGYKVCQQLKADDRTRDIPVIFLSALDDITDKMNAFAVGGVDYITKPFQQEEVVNRICIHLKLQRLQKSLKEQNIYLQQKIVEHEHAENALRESEQKFRELTELLPQTVFEIDLKGNCLYANQQGFEMTGYTPQDRENGLNMLQLLIPEDRERAKQDMSRILETTASESYEYRVMRKDGCILPVLVYAAPIIKNHHKIGVRGIALDITERKRAEEALQQSRQQLEESYQREQERRQLSDTLREVARIVSSSLNPERVLEAILTQLRQVVIYDHAAVTLVEDEHCTVVAGRDEHGGYVKRSVFSKETYPLNVEALQKKHPILVPDVAYDERWRPGFSNVSTRSFINAPLLVQDRPIGLLGVGRSDQTPYTEDEARTVFAFATQVAIALENAHLVEQTQAALRDLEQAKEAADAANRAKSDFLARMSHEIRTPMNAIIGLSHLALQTALSPKQQDYLSKIYSSAYSLLGVINDILDFSKIEAGKLDLEQTSFDLESVLENLSNLVSMKAGEKGLELLFATSRDVPRFLVGDPLRLGQILINLTNNAIKFTETGEIIVRTEVVSKQTGSVVLRFEVKDTGIGLTQEHISRLFQSFSQGDETTTRKYGGSGLGLAICKRLVEMMGGTIWVESQPGLGSTFIFTTEFGLQQQDQSGQLLPPKELQGMRVLVVDDNKTSRKILHDYLNSFSLRVTAMNSGKAAIRELEQASETDPYALVLVDWKMQEMDEIEVINRIKNHSWLPHIPKVILVTAYDQEDIRYQAEKAQVDGFLIKPVTPSLLFDAIMEVLGQDVSRAIPDSEPGLDMAERIAREKLQGAHILLVEDNAINQQIVRELLEDAGLRVSIANNGREAVDVIQRKRFAFDAILMDIQMPEMDGYEATRRIRNDEGHTRNHPFPIIAMSAHAINDEREKCLRAGMNDYISKPITPIQMFSVLSHCLSSDQSRQPLQKNSKLAERDLGQNANFPDHLPGIDIETGLARVAGNRALYIKLLQNFVTDFANTAHTIREALREGDESQACRLAHTLKGVAGNIGAFVLQKAAEELEASINAHIRCDDERLTAQLENVLNHIVASLCRLTSQPEKSEETGAPQAVTNIPEILDLLNEVAVLLEEGDTETLEYLPPIKTVLQGSGLDEQVLRLDQYIYNYDFEKAREIVAEITRTVLKQW</sequence>
<dbReference type="PANTHER" id="PTHR45339">
    <property type="entry name" value="HYBRID SIGNAL TRANSDUCTION HISTIDINE KINASE J"/>
    <property type="match status" value="1"/>
</dbReference>
<dbReference type="CDD" id="cd16922">
    <property type="entry name" value="HATPase_EvgS-ArcB-TorS-like"/>
    <property type="match status" value="1"/>
</dbReference>
<dbReference type="Gene3D" id="3.30.565.10">
    <property type="entry name" value="Histidine kinase-like ATPase, C-terminal domain"/>
    <property type="match status" value="1"/>
</dbReference>
<keyword evidence="11" id="KW-1133">Transmembrane helix</keyword>
<evidence type="ECO:0000256" key="16">
    <source>
        <dbReference type="PROSITE-ProRule" id="PRU00110"/>
    </source>
</evidence>